<name>A0A6G1WR30_9HYPH</name>
<accession>A0A6G1WR30</accession>
<sequence>MSRWIRVQTSIFDHEVFAAEPFSEREAWLWLISKAAWKDTVHRIGASVMPVPAGSLFVTIREMQAAWKWTSTRRVHQFLELLSSQNMIETCSETGKTLVTVCNYSKYQNAETHSETPESAEAKQKRNTKDTSTPDTNTSSLRSDVCPEPEKSAPASPTVIELPTVNGDMVLISEADVAEWSEAFPAVNVRQQLAAMRSWLNANPKNRKTSKGMKRFVVSWLTRDQDRGGGRQHPQAQAPPRPQSPSMQRHHDIHARLKRELYGEPDEQFAGQTVDLAAGDFRSH</sequence>
<comment type="caution">
    <text evidence="2">The sequence shown here is derived from an EMBL/GenBank/DDBJ whole genome shotgun (WGS) entry which is preliminary data.</text>
</comment>
<dbReference type="EMBL" id="WISB01000140">
    <property type="protein sequence ID" value="MQW72188.1"/>
    <property type="molecule type" value="Genomic_DNA"/>
</dbReference>
<gene>
    <name evidence="2" type="ORF">GHJ91_24345</name>
</gene>
<feature type="compositionally biased region" description="Polar residues" evidence="1">
    <location>
        <begin position="130"/>
        <end position="142"/>
    </location>
</feature>
<evidence type="ECO:0000313" key="2">
    <source>
        <dbReference type="EMBL" id="MQW72188.1"/>
    </source>
</evidence>
<feature type="compositionally biased region" description="Basic and acidic residues" evidence="1">
    <location>
        <begin position="112"/>
        <end position="129"/>
    </location>
</feature>
<feature type="region of interest" description="Disordered" evidence="1">
    <location>
        <begin position="110"/>
        <end position="160"/>
    </location>
</feature>
<protein>
    <submittedName>
        <fullName evidence="2">Uncharacterized protein</fullName>
    </submittedName>
</protein>
<dbReference type="AlphaFoldDB" id="A0A6G1WR30"/>
<organism evidence="2">
    <name type="scientific">Sinorhizobium medicae</name>
    <dbReference type="NCBI Taxonomy" id="110321"/>
    <lineage>
        <taxon>Bacteria</taxon>
        <taxon>Pseudomonadati</taxon>
        <taxon>Pseudomonadota</taxon>
        <taxon>Alphaproteobacteria</taxon>
        <taxon>Hyphomicrobiales</taxon>
        <taxon>Rhizobiaceae</taxon>
        <taxon>Sinorhizobium/Ensifer group</taxon>
        <taxon>Sinorhizobium</taxon>
    </lineage>
</organism>
<feature type="region of interest" description="Disordered" evidence="1">
    <location>
        <begin position="224"/>
        <end position="284"/>
    </location>
</feature>
<proteinExistence type="predicted"/>
<evidence type="ECO:0000256" key="1">
    <source>
        <dbReference type="SAM" id="MobiDB-lite"/>
    </source>
</evidence>
<reference evidence="2" key="1">
    <citation type="journal article" date="2013" name="Genome Biol.">
        <title>Comparative genomics of the core and accessory genomes of 48 Sinorhizobium strains comprising five genospecies.</title>
        <authorList>
            <person name="Sugawara M."/>
            <person name="Epstein B."/>
            <person name="Badgley B.D."/>
            <person name="Unno T."/>
            <person name="Xu L."/>
            <person name="Reese J."/>
            <person name="Gyaneshwar P."/>
            <person name="Denny R."/>
            <person name="Mudge J."/>
            <person name="Bharti A.K."/>
            <person name="Farmer A.D."/>
            <person name="May G.D."/>
            <person name="Woodward J.E."/>
            <person name="Medigue C."/>
            <person name="Vallenet D."/>
            <person name="Lajus A."/>
            <person name="Rouy Z."/>
            <person name="Martinez-Vaz B."/>
            <person name="Tiffin P."/>
            <person name="Young N.D."/>
            <person name="Sadowsky M.J."/>
        </authorList>
    </citation>
    <scope>NUCLEOTIDE SEQUENCE</scope>
    <source>
        <strain evidence="2">M1</strain>
    </source>
</reference>
<dbReference type="RefSeq" id="WP_153413669.1">
    <property type="nucleotide sequence ID" value="NZ_WISB01000140.1"/>
</dbReference>